<dbReference type="EMBL" id="JAPHNI010000831">
    <property type="protein sequence ID" value="KAJ8107946.1"/>
    <property type="molecule type" value="Genomic_DNA"/>
</dbReference>
<keyword evidence="2" id="KW-1185">Reference proteome</keyword>
<evidence type="ECO:0000313" key="1">
    <source>
        <dbReference type="EMBL" id="KAJ8107946.1"/>
    </source>
</evidence>
<accession>A0ACC2HXX9</accession>
<sequence>MSTRRKIGVIAVISSGISAVLVACFRLIPLQEMNTSPDLSYVLGEMIIVAAIEVHLAIVAANLPSLKALWTRVSGGSSNASQPYYLPQQSYKLSTFRSHCKMRESRVSNGNFSGASRSLPNKDSQEELFKKAGRTQVLTNADLGIVVTQEITVKNERISK</sequence>
<reference evidence="1" key="1">
    <citation type="submission" date="2022-11" db="EMBL/GenBank/DDBJ databases">
        <title>Genome Sequence of Boeremia exigua.</title>
        <authorList>
            <person name="Buettner E."/>
        </authorList>
    </citation>
    <scope>NUCLEOTIDE SEQUENCE</scope>
    <source>
        <strain evidence="1">CU02</strain>
    </source>
</reference>
<gene>
    <name evidence="1" type="ORF">OPT61_g8514</name>
</gene>
<protein>
    <submittedName>
        <fullName evidence="1">Uncharacterized protein</fullName>
    </submittedName>
</protein>
<evidence type="ECO:0000313" key="2">
    <source>
        <dbReference type="Proteomes" id="UP001153331"/>
    </source>
</evidence>
<comment type="caution">
    <text evidence="1">The sequence shown here is derived from an EMBL/GenBank/DDBJ whole genome shotgun (WGS) entry which is preliminary data.</text>
</comment>
<dbReference type="Proteomes" id="UP001153331">
    <property type="component" value="Unassembled WGS sequence"/>
</dbReference>
<name>A0ACC2HXX9_9PLEO</name>
<organism evidence="1 2">
    <name type="scientific">Boeremia exigua</name>
    <dbReference type="NCBI Taxonomy" id="749465"/>
    <lineage>
        <taxon>Eukaryota</taxon>
        <taxon>Fungi</taxon>
        <taxon>Dikarya</taxon>
        <taxon>Ascomycota</taxon>
        <taxon>Pezizomycotina</taxon>
        <taxon>Dothideomycetes</taxon>
        <taxon>Pleosporomycetidae</taxon>
        <taxon>Pleosporales</taxon>
        <taxon>Pleosporineae</taxon>
        <taxon>Didymellaceae</taxon>
        <taxon>Boeremia</taxon>
    </lineage>
</organism>
<proteinExistence type="predicted"/>